<evidence type="ECO:0000313" key="1">
    <source>
        <dbReference type="EMBL" id="KAA6401448.1"/>
    </source>
</evidence>
<reference evidence="1 2" key="1">
    <citation type="submission" date="2019-03" db="EMBL/GenBank/DDBJ databases">
        <title>Single cell metagenomics reveals metabolic interactions within the superorganism composed of flagellate Streblomastix strix and complex community of Bacteroidetes bacteria on its surface.</title>
        <authorList>
            <person name="Treitli S.C."/>
            <person name="Kolisko M."/>
            <person name="Husnik F."/>
            <person name="Keeling P."/>
            <person name="Hampl V."/>
        </authorList>
    </citation>
    <scope>NUCLEOTIDE SEQUENCE [LARGE SCALE GENOMIC DNA]</scope>
    <source>
        <strain evidence="1">ST1C</strain>
    </source>
</reference>
<sequence length="289" mass="32642">MNVFLIANSPYPRRNDELTKIGVSDIDGVSNIAASHRSSGISVSTVRLGLDNSEELMSEEAQKEIITSILGQISNGGRNQVQQFIHVAEIIITSETDEVKTKTIKKIKQHDKSVVETILSAHSQHLLQIQHVITIPQDKLIQIQQQYDVGMNSFSAVSLRTRYIVDTLALYKLTRTLKDDIPQKEIKDITSSEQKSYRLQQIPLDQQQSSVQVTINNILLKQQENLDEVEVQLVAAENDSDLKNHYEKLFDMQNFVDFSDQDSAPMIAMMASSSRAQPDLDEIYPNMEL</sequence>
<name>A0A5J4X2L8_9EUKA</name>
<protein>
    <submittedName>
        <fullName evidence="1">Uncharacterized protein</fullName>
    </submittedName>
</protein>
<accession>A0A5J4X2L8</accession>
<dbReference type="EMBL" id="SNRW01000387">
    <property type="protein sequence ID" value="KAA6401448.1"/>
    <property type="molecule type" value="Genomic_DNA"/>
</dbReference>
<dbReference type="AlphaFoldDB" id="A0A5J4X2L8"/>
<gene>
    <name evidence="1" type="ORF">EZS28_003024</name>
</gene>
<organism evidence="1 2">
    <name type="scientific">Streblomastix strix</name>
    <dbReference type="NCBI Taxonomy" id="222440"/>
    <lineage>
        <taxon>Eukaryota</taxon>
        <taxon>Metamonada</taxon>
        <taxon>Preaxostyla</taxon>
        <taxon>Oxymonadida</taxon>
        <taxon>Streblomastigidae</taxon>
        <taxon>Streblomastix</taxon>
    </lineage>
</organism>
<evidence type="ECO:0000313" key="2">
    <source>
        <dbReference type="Proteomes" id="UP000324800"/>
    </source>
</evidence>
<dbReference type="Proteomes" id="UP000324800">
    <property type="component" value="Unassembled WGS sequence"/>
</dbReference>
<comment type="caution">
    <text evidence="1">The sequence shown here is derived from an EMBL/GenBank/DDBJ whole genome shotgun (WGS) entry which is preliminary data.</text>
</comment>
<proteinExistence type="predicted"/>